<evidence type="ECO:0000313" key="3">
    <source>
        <dbReference type="Proteomes" id="UP000618382"/>
    </source>
</evidence>
<accession>A0ABQ4DBD2</accession>
<dbReference type="Proteomes" id="UP000618382">
    <property type="component" value="Unassembled WGS sequence"/>
</dbReference>
<feature type="region of interest" description="Disordered" evidence="1">
    <location>
        <begin position="49"/>
        <end position="71"/>
    </location>
</feature>
<sequence length="71" mass="7691">MPGLADPDLEALALRLAEDLAGVLVHHPSFLLFEQEKATARLALAQAWRRKRAHPGTATRPTNGCRTPPAP</sequence>
<reference evidence="2 3" key="1">
    <citation type="submission" date="2021-01" db="EMBL/GenBank/DDBJ databases">
        <title>Whole genome shotgun sequence of Cellulomonas oligotrophica NBRC 109435.</title>
        <authorList>
            <person name="Komaki H."/>
            <person name="Tamura T."/>
        </authorList>
    </citation>
    <scope>NUCLEOTIDE SEQUENCE [LARGE SCALE GENOMIC DNA]</scope>
    <source>
        <strain evidence="2 3">NBRC 109435</strain>
    </source>
</reference>
<keyword evidence="3" id="KW-1185">Reference proteome</keyword>
<name>A0ABQ4DBD2_9CELL</name>
<organism evidence="2 3">
    <name type="scientific">Cellulomonas oligotrophica</name>
    <dbReference type="NCBI Taxonomy" id="931536"/>
    <lineage>
        <taxon>Bacteria</taxon>
        <taxon>Bacillati</taxon>
        <taxon>Actinomycetota</taxon>
        <taxon>Actinomycetes</taxon>
        <taxon>Micrococcales</taxon>
        <taxon>Cellulomonadaceae</taxon>
        <taxon>Cellulomonas</taxon>
    </lineage>
</organism>
<protein>
    <submittedName>
        <fullName evidence="2">Uncharacterized protein</fullName>
    </submittedName>
</protein>
<gene>
    <name evidence="2" type="ORF">Col01nite_21960</name>
</gene>
<dbReference type="EMBL" id="BONN01000005">
    <property type="protein sequence ID" value="GIG33037.1"/>
    <property type="molecule type" value="Genomic_DNA"/>
</dbReference>
<comment type="caution">
    <text evidence="2">The sequence shown here is derived from an EMBL/GenBank/DDBJ whole genome shotgun (WGS) entry which is preliminary data.</text>
</comment>
<proteinExistence type="predicted"/>
<evidence type="ECO:0000313" key="2">
    <source>
        <dbReference type="EMBL" id="GIG33037.1"/>
    </source>
</evidence>
<evidence type="ECO:0000256" key="1">
    <source>
        <dbReference type="SAM" id="MobiDB-lite"/>
    </source>
</evidence>